<dbReference type="InterPro" id="IPR033124">
    <property type="entry name" value="Ser_caboxypep_his_AS"/>
</dbReference>
<comment type="caution">
    <text evidence="3">The sequence shown here is derived from an EMBL/GenBank/DDBJ whole genome shotgun (WGS) entry which is preliminary data.</text>
</comment>
<evidence type="ECO:0000256" key="2">
    <source>
        <dbReference type="RuleBase" id="RU361156"/>
    </source>
</evidence>
<dbReference type="EMBL" id="JWZX01003394">
    <property type="protein sequence ID" value="KOO21031.1"/>
    <property type="molecule type" value="Genomic_DNA"/>
</dbReference>
<evidence type="ECO:0000313" key="3">
    <source>
        <dbReference type="EMBL" id="KOO21031.1"/>
    </source>
</evidence>
<dbReference type="InterPro" id="IPR029058">
    <property type="entry name" value="AB_hydrolase_fold"/>
</dbReference>
<keyword evidence="2" id="KW-0378">Hydrolase</keyword>
<dbReference type="PANTHER" id="PTHR11802:SF201">
    <property type="entry name" value="CARBOXYPEPTIDASE"/>
    <property type="match status" value="1"/>
</dbReference>
<dbReference type="PROSITE" id="PS00560">
    <property type="entry name" value="CARBOXYPEPT_SER_HIS"/>
    <property type="match status" value="1"/>
</dbReference>
<feature type="signal peptide" evidence="2">
    <location>
        <begin position="1"/>
        <end position="21"/>
    </location>
</feature>
<dbReference type="Gene3D" id="3.40.50.1820">
    <property type="entry name" value="alpha/beta hydrolase"/>
    <property type="match status" value="1"/>
</dbReference>
<dbReference type="PRINTS" id="PR00724">
    <property type="entry name" value="CRBOXYPTASEC"/>
</dbReference>
<dbReference type="PROSITE" id="PS00131">
    <property type="entry name" value="CARBOXYPEPT_SER_SER"/>
    <property type="match status" value="1"/>
</dbReference>
<dbReference type="GO" id="GO:0006508">
    <property type="term" value="P:proteolysis"/>
    <property type="evidence" value="ECO:0007669"/>
    <property type="project" value="UniProtKB-KW"/>
</dbReference>
<dbReference type="Proteomes" id="UP000037460">
    <property type="component" value="Unassembled WGS sequence"/>
</dbReference>
<evidence type="ECO:0000256" key="1">
    <source>
        <dbReference type="ARBA" id="ARBA00009431"/>
    </source>
</evidence>
<keyword evidence="2" id="KW-0645">Protease</keyword>
<keyword evidence="2" id="KW-0732">Signal</keyword>
<sequence>MGQPVAHRALLLLLRLIIATAQRPDDEVKQFPGYPGVMPSKVFSGYLKAHAEGQTFYSHYVLTESQRNPSADPLVLWQQGGPGSSGFGYGYLAELGPYVLNADSLDNATVPTPQRNFKSWDTISNLLLFEHPPGTGFSYCVDAAEKPIACEWNDQTQAKAFYNTLLAFYEAWPTFAAHDLKIIGESYAGLLIPFLVYEIFTQHPDETPARQLSGIAIGNGCPGTAGSTPSKRGSCNGPFGSYDTQHIMELAYGHGALPRALWNALAKACGFPCAAPLWTEDCASFSEECSALLNNASAAIGDFNIYNFVDNCGDGNQEATGVSSAGARRPQIGSFLDHRVRFGAAADGASEGVPHEGGQEYPCGTGTAATRWCNIPSVREALHMHPEAFYGQPWALQAGAGMHYTTYTGASYDLYPEIVQHIPVLIYNGDVDACVPYNSNADWIDSMVTMQGYRVAEPWRPWMLDRGGGAKVVSGYVTSYATAPGPFRPDHYNLTFLTIKDSGHMVPQYQPDRALAFFTRWLDHEPY</sequence>
<dbReference type="InterPro" id="IPR001563">
    <property type="entry name" value="Peptidase_S10"/>
</dbReference>
<comment type="similarity">
    <text evidence="1 2">Belongs to the peptidase S10 family.</text>
</comment>
<dbReference type="OrthoDB" id="1368at2759"/>
<protein>
    <recommendedName>
        <fullName evidence="2">Carboxypeptidase</fullName>
        <ecNumber evidence="2">3.4.16.-</ecNumber>
    </recommendedName>
</protein>
<dbReference type="AlphaFoldDB" id="A0A0M0J3A6"/>
<gene>
    <name evidence="3" type="ORF">Ctob_001667</name>
</gene>
<proteinExistence type="inferred from homology"/>
<dbReference type="Pfam" id="PF00450">
    <property type="entry name" value="Peptidase_S10"/>
    <property type="match status" value="1"/>
</dbReference>
<dbReference type="SUPFAM" id="SSF53474">
    <property type="entry name" value="alpha/beta-Hydrolases"/>
    <property type="match status" value="1"/>
</dbReference>
<organism evidence="3 4">
    <name type="scientific">Chrysochromulina tobinii</name>
    <dbReference type="NCBI Taxonomy" id="1460289"/>
    <lineage>
        <taxon>Eukaryota</taxon>
        <taxon>Haptista</taxon>
        <taxon>Haptophyta</taxon>
        <taxon>Prymnesiophyceae</taxon>
        <taxon>Prymnesiales</taxon>
        <taxon>Chrysochromulinaceae</taxon>
        <taxon>Chrysochromulina</taxon>
    </lineage>
</organism>
<keyword evidence="2 3" id="KW-0121">Carboxypeptidase</keyword>
<name>A0A0M0J3A6_9EUKA</name>
<dbReference type="PANTHER" id="PTHR11802">
    <property type="entry name" value="SERINE PROTEASE FAMILY S10 SERINE CARBOXYPEPTIDASE"/>
    <property type="match status" value="1"/>
</dbReference>
<dbReference type="EC" id="3.4.16.-" evidence="2"/>
<reference evidence="4" key="1">
    <citation type="journal article" date="2015" name="PLoS Genet.">
        <title>Genome Sequence and Transcriptome Analyses of Chrysochromulina tobin: Metabolic Tools for Enhanced Algal Fitness in the Prominent Order Prymnesiales (Haptophyceae).</title>
        <authorList>
            <person name="Hovde B.T."/>
            <person name="Deodato C.R."/>
            <person name="Hunsperger H.M."/>
            <person name="Ryken S.A."/>
            <person name="Yost W."/>
            <person name="Jha R.K."/>
            <person name="Patterson J."/>
            <person name="Monnat R.J. Jr."/>
            <person name="Barlow S.B."/>
            <person name="Starkenburg S.R."/>
            <person name="Cattolico R.A."/>
        </authorList>
    </citation>
    <scope>NUCLEOTIDE SEQUENCE</scope>
    <source>
        <strain evidence="4">CCMP291</strain>
    </source>
</reference>
<dbReference type="GO" id="GO:0004185">
    <property type="term" value="F:serine-type carboxypeptidase activity"/>
    <property type="evidence" value="ECO:0007669"/>
    <property type="project" value="UniProtKB-UniRule"/>
</dbReference>
<evidence type="ECO:0000313" key="4">
    <source>
        <dbReference type="Proteomes" id="UP000037460"/>
    </source>
</evidence>
<feature type="chain" id="PRO_5005395230" description="Carboxypeptidase" evidence="2">
    <location>
        <begin position="22"/>
        <end position="527"/>
    </location>
</feature>
<dbReference type="InterPro" id="IPR018202">
    <property type="entry name" value="Ser_caboxypep_ser_AS"/>
</dbReference>
<keyword evidence="4" id="KW-1185">Reference proteome</keyword>
<accession>A0A0M0J3A6</accession>
<dbReference type="Gene3D" id="3.40.50.12670">
    <property type="match status" value="1"/>
</dbReference>